<dbReference type="NCBIfam" id="NF040570">
    <property type="entry name" value="guided_TnpB"/>
    <property type="match status" value="1"/>
</dbReference>
<protein>
    <submittedName>
        <fullName evidence="3">Putative transposase IS605 OrfB family</fullName>
    </submittedName>
</protein>
<evidence type="ECO:0000313" key="4">
    <source>
        <dbReference type="Proteomes" id="UP000008037"/>
    </source>
</evidence>
<dbReference type="STRING" id="1237085.Ngar_c09200"/>
<gene>
    <name evidence="3" type="ordered locus">Ngar_c09200</name>
</gene>
<evidence type="ECO:0000259" key="2">
    <source>
        <dbReference type="Pfam" id="PF12323"/>
    </source>
</evidence>
<dbReference type="Pfam" id="PF01385">
    <property type="entry name" value="OrfB_IS605"/>
    <property type="match status" value="1"/>
</dbReference>
<dbReference type="InParanoid" id="K0IIH5"/>
<evidence type="ECO:0000313" key="3">
    <source>
        <dbReference type="EMBL" id="AFU57862.1"/>
    </source>
</evidence>
<dbReference type="EMBL" id="CP002408">
    <property type="protein sequence ID" value="AFU57862.1"/>
    <property type="molecule type" value="Genomic_DNA"/>
</dbReference>
<dbReference type="InterPro" id="IPR001959">
    <property type="entry name" value="Transposase"/>
</dbReference>
<dbReference type="OrthoDB" id="33505at2157"/>
<dbReference type="HOGENOM" id="CLU_032903_0_1_2"/>
<evidence type="ECO:0000259" key="1">
    <source>
        <dbReference type="Pfam" id="PF01385"/>
    </source>
</evidence>
<dbReference type="AlphaFoldDB" id="K0IIH5"/>
<proteinExistence type="predicted"/>
<dbReference type="KEGG" id="nga:Ngar_c09200"/>
<dbReference type="BioCyc" id="CNIT1237085:G1324-918-MONOMER"/>
<feature type="domain" description="Transposase putative helix-turn-helix" evidence="2">
    <location>
        <begin position="9"/>
        <end position="48"/>
    </location>
</feature>
<dbReference type="Pfam" id="PF12323">
    <property type="entry name" value="HTH_OrfB_IS605"/>
    <property type="match status" value="1"/>
</dbReference>
<dbReference type="Proteomes" id="UP000008037">
    <property type="component" value="Chromosome"/>
</dbReference>
<keyword evidence="4" id="KW-1185">Reference proteome</keyword>
<name>K0IIH5_NITGG</name>
<dbReference type="InterPro" id="IPR021027">
    <property type="entry name" value="Transposase_put_HTH"/>
</dbReference>
<organism evidence="3 4">
    <name type="scientific">Nitrososphaera gargensis (strain Ga9.2)</name>
    <dbReference type="NCBI Taxonomy" id="1237085"/>
    <lineage>
        <taxon>Archaea</taxon>
        <taxon>Nitrososphaerota</taxon>
        <taxon>Nitrososphaeria</taxon>
        <taxon>Nitrososphaerales</taxon>
        <taxon>Nitrososphaeraceae</taxon>
        <taxon>Nitrososphaera</taxon>
    </lineage>
</organism>
<reference evidence="3 4" key="1">
    <citation type="journal article" date="2012" name="Environ. Microbiol.">
        <title>The genome of the ammonia-oxidizing Candidatus Nitrososphaera gargensis: insights into metabolic versatility and environmental adaptations.</title>
        <authorList>
            <person name="Spang A."/>
            <person name="Poehlein A."/>
            <person name="Offre P."/>
            <person name="Zumbragel S."/>
            <person name="Haider S."/>
            <person name="Rychlik N."/>
            <person name="Nowka B."/>
            <person name="Schmeisser C."/>
            <person name="Lebedeva E.V."/>
            <person name="Rattei T."/>
            <person name="Bohm C."/>
            <person name="Schmid M."/>
            <person name="Galushko A."/>
            <person name="Hatzenpichler R."/>
            <person name="Weinmaier T."/>
            <person name="Daniel R."/>
            <person name="Schleper C."/>
            <person name="Spieck E."/>
            <person name="Streit W."/>
            <person name="Wagner M."/>
        </authorList>
    </citation>
    <scope>NUCLEOTIDE SEQUENCE [LARGE SCALE GENOMIC DNA]</scope>
    <source>
        <strain evidence="4">Ga9.2</strain>
    </source>
</reference>
<dbReference type="PATRIC" id="fig|1237085.11.peg.880"/>
<dbReference type="RefSeq" id="WP_015018407.1">
    <property type="nucleotide sequence ID" value="NC_018719.1"/>
</dbReference>
<dbReference type="GeneID" id="13795315"/>
<accession>K0IIH5</accession>
<sequence>MVTTTTTRKRTYKFRLYPTKQQEILLDNTIETCRHLYNDSLGERSTDWDVGFYEQKQILTLRKQDSKYLKQVHSQVLQDVLLRLDKAYQAFFKKLARYPKFKRKGKYNSFTYPQYNNGWKIIRDNNKLVLSCIGAIKIKMHRSPVGTLKSCTIVRDVDQWYACITAAVVDVVDDDCDGIGIVTSTSKYDLSKPVGVDVGLINWLTLSDGNKIQNPLNFEAQARKIRQLQRNLARKQKGSKNREKARIALAKAWRQVRRCRDDFVHKTSRTIADQGYTFVVFEKLNIKNMVKNHRLAQAIMDAAWVKLR</sequence>
<feature type="domain" description="Probable transposase IS891/IS1136/IS1341" evidence="1">
    <location>
        <begin position="191"/>
        <end position="292"/>
    </location>
</feature>